<comment type="catalytic activity">
    <reaction evidence="1 7">
        <text>dTDP-alpha-D-glucose = dTDP-4-dehydro-6-deoxy-alpha-D-glucose + H2O</text>
        <dbReference type="Rhea" id="RHEA:17221"/>
        <dbReference type="ChEBI" id="CHEBI:15377"/>
        <dbReference type="ChEBI" id="CHEBI:57477"/>
        <dbReference type="ChEBI" id="CHEBI:57649"/>
        <dbReference type="EC" id="4.2.1.46"/>
    </reaction>
</comment>
<dbReference type="InterPro" id="IPR016040">
    <property type="entry name" value="NAD(P)-bd_dom"/>
</dbReference>
<feature type="domain" description="NAD(P)-binding" evidence="8">
    <location>
        <begin position="6"/>
        <end position="305"/>
    </location>
</feature>
<evidence type="ECO:0000256" key="1">
    <source>
        <dbReference type="ARBA" id="ARBA00001539"/>
    </source>
</evidence>
<dbReference type="InterPro" id="IPR036291">
    <property type="entry name" value="NAD(P)-bd_dom_sf"/>
</dbReference>
<dbReference type="NCBIfam" id="TIGR01181">
    <property type="entry name" value="dTDP_gluc_dehyt"/>
    <property type="match status" value="1"/>
</dbReference>
<dbReference type="Proteomes" id="UP000322454">
    <property type="component" value="Unassembled WGS sequence"/>
</dbReference>
<dbReference type="AlphaFoldDB" id="A0A520XCM3"/>
<evidence type="ECO:0000256" key="2">
    <source>
        <dbReference type="ARBA" id="ARBA00001911"/>
    </source>
</evidence>
<evidence type="ECO:0000256" key="6">
    <source>
        <dbReference type="ARBA" id="ARBA00023239"/>
    </source>
</evidence>
<dbReference type="SUPFAM" id="SSF51735">
    <property type="entry name" value="NAD(P)-binding Rossmann-fold domains"/>
    <property type="match status" value="1"/>
</dbReference>
<dbReference type="Gene3D" id="3.40.50.720">
    <property type="entry name" value="NAD(P)-binding Rossmann-like Domain"/>
    <property type="match status" value="1"/>
</dbReference>
<dbReference type="PANTHER" id="PTHR43000">
    <property type="entry name" value="DTDP-D-GLUCOSE 4,6-DEHYDRATASE-RELATED"/>
    <property type="match status" value="1"/>
</dbReference>
<dbReference type="CDD" id="cd05246">
    <property type="entry name" value="dTDP_GD_SDR_e"/>
    <property type="match status" value="1"/>
</dbReference>
<dbReference type="FunFam" id="3.40.50.720:FF:000304">
    <property type="entry name" value="UDP-glucose 4,6-dehydratase"/>
    <property type="match status" value="1"/>
</dbReference>
<dbReference type="GO" id="GO:0008460">
    <property type="term" value="F:dTDP-glucose 4,6-dehydratase activity"/>
    <property type="evidence" value="ECO:0007669"/>
    <property type="project" value="UniProtKB-EC"/>
</dbReference>
<organism evidence="9 10">
    <name type="scientific">Candidatus Acidulodesulfobacterium acidiphilum</name>
    <dbReference type="NCBI Taxonomy" id="2597224"/>
    <lineage>
        <taxon>Bacteria</taxon>
        <taxon>Deltaproteobacteria</taxon>
        <taxon>Candidatus Acidulodesulfobacterales</taxon>
        <taxon>Candidatus Acidulodesulfobacterium</taxon>
    </lineage>
</organism>
<gene>
    <name evidence="9" type="primary">rfbB</name>
    <name evidence="9" type="ORF">EVJ48_05540</name>
</gene>
<evidence type="ECO:0000313" key="10">
    <source>
        <dbReference type="Proteomes" id="UP000322454"/>
    </source>
</evidence>
<dbReference type="InterPro" id="IPR005888">
    <property type="entry name" value="dTDP_Gluc_deHydtase"/>
</dbReference>
<evidence type="ECO:0000256" key="7">
    <source>
        <dbReference type="RuleBase" id="RU004473"/>
    </source>
</evidence>
<comment type="cofactor">
    <cofactor evidence="2 7">
        <name>NAD(+)</name>
        <dbReference type="ChEBI" id="CHEBI:57540"/>
    </cofactor>
</comment>
<dbReference type="GO" id="GO:0009225">
    <property type="term" value="P:nucleotide-sugar metabolic process"/>
    <property type="evidence" value="ECO:0007669"/>
    <property type="project" value="InterPro"/>
</dbReference>
<evidence type="ECO:0000256" key="3">
    <source>
        <dbReference type="ARBA" id="ARBA00008178"/>
    </source>
</evidence>
<comment type="caution">
    <text evidence="9">The sequence shown here is derived from an EMBL/GenBank/DDBJ whole genome shotgun (WGS) entry which is preliminary data.</text>
</comment>
<dbReference type="Pfam" id="PF16363">
    <property type="entry name" value="GDP_Man_Dehyd"/>
    <property type="match status" value="1"/>
</dbReference>
<keyword evidence="5" id="KW-0520">NAD</keyword>
<sequence>MKKTYLVTGGFGFIGANFIRYILDNRKDVDIINIDSITYAANPENLAGYTENYRFYKTDIADKQTLSKIFNENKIDFVINFAAESHVDRSILEPSIFTRTNVEGTLNLLELSMKHKVEKFLQISTDEVYGSLGDAGKFTEETPLSPRSPYSASKAAADMLVMSFFHTYNMPVLITRCSNNYGPYQFPEKLIPLTIINALNDKEIPLYGDGKNVRDWIHVLDHVKGICLVLEKGDFGEVYNIGGNAETKNIDIIIYILDKLNKPHSLIKYVKDRLGHDRRYAMDFSKINKNMGFLPEYFLEKGLDDTIDWYVNNENWWRKILSGDYKEYYKKMYENR</sequence>
<evidence type="ECO:0000259" key="8">
    <source>
        <dbReference type="Pfam" id="PF16363"/>
    </source>
</evidence>
<reference evidence="9 10" key="1">
    <citation type="submission" date="2019-01" db="EMBL/GenBank/DDBJ databases">
        <title>Insights into ecological role of a new deltaproteobacterial order Candidatus Sinidesulfobacterales (Sva0485) by metagenomics and metatranscriptomics.</title>
        <authorList>
            <person name="Tan S."/>
            <person name="Liu J."/>
            <person name="Fang Y."/>
            <person name="Hedlund B."/>
            <person name="Lian Z.-H."/>
            <person name="Huang L.-Y."/>
            <person name="Li J.-T."/>
            <person name="Huang L.-N."/>
            <person name="Li W.-J."/>
            <person name="Jiang H.-C."/>
            <person name="Dong H.-L."/>
            <person name="Shu W.-S."/>
        </authorList>
    </citation>
    <scope>NUCLEOTIDE SEQUENCE [LARGE SCALE GENOMIC DNA]</scope>
    <source>
        <strain evidence="9">AP4</strain>
    </source>
</reference>
<proteinExistence type="inferred from homology"/>
<evidence type="ECO:0000256" key="4">
    <source>
        <dbReference type="ARBA" id="ARBA00011990"/>
    </source>
</evidence>
<comment type="similarity">
    <text evidence="3 7">Belongs to the NAD(P)-dependent epimerase/dehydratase family. dTDP-glucose dehydratase subfamily.</text>
</comment>
<name>A0A520XCM3_9DELT</name>
<keyword evidence="6 7" id="KW-0456">Lyase</keyword>
<dbReference type="Gene3D" id="3.90.25.10">
    <property type="entry name" value="UDP-galactose 4-epimerase, domain 1"/>
    <property type="match status" value="1"/>
</dbReference>
<protein>
    <recommendedName>
        <fullName evidence="4 7">dTDP-glucose 4,6-dehydratase</fullName>
        <ecNumber evidence="4 7">4.2.1.46</ecNumber>
    </recommendedName>
</protein>
<accession>A0A520XCM3</accession>
<evidence type="ECO:0000256" key="5">
    <source>
        <dbReference type="ARBA" id="ARBA00023027"/>
    </source>
</evidence>
<dbReference type="EMBL" id="SHMQ01000013">
    <property type="protein sequence ID" value="RZV38957.1"/>
    <property type="molecule type" value="Genomic_DNA"/>
</dbReference>
<evidence type="ECO:0000313" key="9">
    <source>
        <dbReference type="EMBL" id="RZV38957.1"/>
    </source>
</evidence>
<dbReference type="EC" id="4.2.1.46" evidence="4 7"/>